<dbReference type="EMBL" id="CP027033">
    <property type="protein sequence ID" value="AXR82196.1"/>
    <property type="molecule type" value="Genomic_DNA"/>
</dbReference>
<proteinExistence type="predicted"/>
<evidence type="ECO:0000313" key="2">
    <source>
        <dbReference type="Proteomes" id="UP000258613"/>
    </source>
</evidence>
<protein>
    <submittedName>
        <fullName evidence="1">Uncharacterized protein</fullName>
    </submittedName>
</protein>
<evidence type="ECO:0000313" key="1">
    <source>
        <dbReference type="EMBL" id="AXR82196.1"/>
    </source>
</evidence>
<dbReference type="InterPro" id="IPR036866">
    <property type="entry name" value="RibonucZ/Hydroxyglut_hydro"/>
</dbReference>
<sequence>MASSHNGVERVEPFSIRPVVGSSMTIRFGAVTVDWFGLASVRLEGRTGVVIYIDPGPERYGLLDGFRPEDGDLVLVSHGHHYDPDSIDRVAHDDSIVVVYESVDAHEHDGINEQPEELPYEIERVRDDESFILGPLDLYTTPAFNDPAGPHTDESGTPYHPEGQGCGFGVTVDGVTAFWPGDTDAFTFHEDLKVDLLLAPIGGTSTMDRHEAAALAERMEPGLVLPVHYDTFEAIETDQDAFVVDVASRGVPVVLDEH</sequence>
<dbReference type="AlphaFoldDB" id="A0A346PRQ1"/>
<gene>
    <name evidence="1" type="ORF">AArcMg_2199</name>
</gene>
<keyword evidence="2" id="KW-1185">Reference proteome</keyword>
<dbReference type="InterPro" id="IPR050114">
    <property type="entry name" value="UPF0173_UPF0282_UlaG_hydrolase"/>
</dbReference>
<organism evidence="1 2">
    <name type="scientific">Natrarchaeobaculum sulfurireducens</name>
    <dbReference type="NCBI Taxonomy" id="2044521"/>
    <lineage>
        <taxon>Archaea</taxon>
        <taxon>Methanobacteriati</taxon>
        <taxon>Methanobacteriota</taxon>
        <taxon>Stenosarchaea group</taxon>
        <taxon>Halobacteria</taxon>
        <taxon>Halobacteriales</taxon>
        <taxon>Natrialbaceae</taxon>
        <taxon>Natrarchaeobaculum</taxon>
    </lineage>
</organism>
<dbReference type="PANTHER" id="PTHR43546:SF8">
    <property type="entry name" value="METALLO-BETA-LACTAMASE DOMAIN-CONTAINING PROTEIN"/>
    <property type="match status" value="1"/>
</dbReference>
<dbReference type="KEGG" id="nag:AArcMg_2199"/>
<dbReference type="Gene3D" id="3.60.15.10">
    <property type="entry name" value="Ribonuclease Z/Hydroxyacylglutathione hydrolase-like"/>
    <property type="match status" value="1"/>
</dbReference>
<dbReference type="Pfam" id="PF13483">
    <property type="entry name" value="Lactamase_B_3"/>
    <property type="match status" value="1"/>
</dbReference>
<dbReference type="PANTHER" id="PTHR43546">
    <property type="entry name" value="UPF0173 METAL-DEPENDENT HYDROLASE MJ1163-RELATED"/>
    <property type="match status" value="1"/>
</dbReference>
<reference evidence="2" key="1">
    <citation type="submission" date="2018-02" db="EMBL/GenBank/DDBJ databases">
        <title>Phenotypic and genomic properties of facultatively anaerobic sulfur-reducing natronoarchaea from hypersaline soda lakes.</title>
        <authorList>
            <person name="Sorokin D.Y."/>
            <person name="Kublanov I.V."/>
            <person name="Roman P."/>
            <person name="Sinninghe Damste J.S."/>
            <person name="Golyshin P.N."/>
            <person name="Rojo D."/>
            <person name="Ciordia S."/>
            <person name="Mena M.D.C."/>
            <person name="Ferrer M."/>
            <person name="Messina E."/>
            <person name="Smedile F."/>
            <person name="La Spada G."/>
            <person name="La Cono V."/>
            <person name="Yakimov M.M."/>
        </authorList>
    </citation>
    <scope>NUCLEOTIDE SEQUENCE [LARGE SCALE GENOMIC DNA]</scope>
    <source>
        <strain evidence="2">AArc-Mg</strain>
    </source>
</reference>
<accession>A0A346PRQ1</accession>
<name>A0A346PRQ1_9EURY</name>
<dbReference type="Proteomes" id="UP000258613">
    <property type="component" value="Chromosome"/>
</dbReference>
<dbReference type="SUPFAM" id="SSF56281">
    <property type="entry name" value="Metallo-hydrolase/oxidoreductase"/>
    <property type="match status" value="1"/>
</dbReference>